<evidence type="ECO:0000256" key="3">
    <source>
        <dbReference type="ARBA" id="ARBA00022723"/>
    </source>
</evidence>
<evidence type="ECO:0000256" key="1">
    <source>
        <dbReference type="ARBA" id="ARBA00001966"/>
    </source>
</evidence>
<evidence type="ECO:0000259" key="6">
    <source>
        <dbReference type="PROSITE" id="PS51918"/>
    </source>
</evidence>
<dbReference type="CDD" id="cd01335">
    <property type="entry name" value="Radical_SAM"/>
    <property type="match status" value="1"/>
</dbReference>
<keyword evidence="8" id="KW-1185">Reference proteome</keyword>
<dbReference type="GO" id="GO:0003824">
    <property type="term" value="F:catalytic activity"/>
    <property type="evidence" value="ECO:0007669"/>
    <property type="project" value="InterPro"/>
</dbReference>
<dbReference type="InterPro" id="IPR050377">
    <property type="entry name" value="Radical_SAM_PqqE_MftC-like"/>
</dbReference>
<evidence type="ECO:0000256" key="2">
    <source>
        <dbReference type="ARBA" id="ARBA00022691"/>
    </source>
</evidence>
<dbReference type="SFLD" id="SFLDS00029">
    <property type="entry name" value="Radical_SAM"/>
    <property type="match status" value="1"/>
</dbReference>
<keyword evidence="3" id="KW-0479">Metal-binding</keyword>
<dbReference type="SFLD" id="SFLDG01067">
    <property type="entry name" value="SPASM/twitch_domain_containing"/>
    <property type="match status" value="1"/>
</dbReference>
<dbReference type="InterPro" id="IPR012840">
    <property type="entry name" value="NrdG2"/>
</dbReference>
<reference evidence="7 8" key="1">
    <citation type="submission" date="2020-05" db="EMBL/GenBank/DDBJ databases">
        <title>Draft genome of Flavobacterium sp. IMCC34852.</title>
        <authorList>
            <person name="Song J."/>
            <person name="Cho J.-C."/>
        </authorList>
    </citation>
    <scope>NUCLEOTIDE SEQUENCE [LARGE SCALE GENOMIC DNA]</scope>
    <source>
        <strain evidence="7 8">IMCC34852</strain>
    </source>
</reference>
<dbReference type="Pfam" id="PF04055">
    <property type="entry name" value="Radical_SAM"/>
    <property type="match status" value="1"/>
</dbReference>
<dbReference type="PROSITE" id="PS51918">
    <property type="entry name" value="RADICAL_SAM"/>
    <property type="match status" value="1"/>
</dbReference>
<proteinExistence type="predicted"/>
<name>A0A7Y3VXQ8_9FLAO</name>
<dbReference type="NCBIfam" id="TIGR02495">
    <property type="entry name" value="NrdG2"/>
    <property type="match status" value="1"/>
</dbReference>
<dbReference type="AlphaFoldDB" id="A0A7Y3VXQ8"/>
<accession>A0A7Y3VXQ8</accession>
<gene>
    <name evidence="7" type="ORF">HKT18_01655</name>
</gene>
<dbReference type="InterPro" id="IPR058240">
    <property type="entry name" value="rSAM_sf"/>
</dbReference>
<keyword evidence="2" id="KW-0949">S-adenosyl-L-methionine</keyword>
<evidence type="ECO:0000313" key="7">
    <source>
        <dbReference type="EMBL" id="NNT70909.1"/>
    </source>
</evidence>
<dbReference type="PANTHER" id="PTHR11228">
    <property type="entry name" value="RADICAL SAM DOMAIN PROTEIN"/>
    <property type="match status" value="1"/>
</dbReference>
<protein>
    <submittedName>
        <fullName evidence="7">Anaerobic ribonucleoside-triphosphate reductase activating protein</fullName>
    </submittedName>
</protein>
<organism evidence="7 8">
    <name type="scientific">Flavobacterium rivulicola</name>
    <dbReference type="NCBI Taxonomy" id="2732161"/>
    <lineage>
        <taxon>Bacteria</taxon>
        <taxon>Pseudomonadati</taxon>
        <taxon>Bacteroidota</taxon>
        <taxon>Flavobacteriia</taxon>
        <taxon>Flavobacteriales</taxon>
        <taxon>Flavobacteriaceae</taxon>
        <taxon>Flavobacterium</taxon>
    </lineage>
</organism>
<dbReference type="InterPro" id="IPR013785">
    <property type="entry name" value="Aldolase_TIM"/>
</dbReference>
<dbReference type="PANTHER" id="PTHR11228:SF27">
    <property type="entry name" value="GLYCYL-RADICAL ENZYME ACTIVATING ENZYME MJ1227-RELATED"/>
    <property type="match status" value="1"/>
</dbReference>
<dbReference type="Proteomes" id="UP000536509">
    <property type="component" value="Unassembled WGS sequence"/>
</dbReference>
<dbReference type="Gene3D" id="3.20.20.70">
    <property type="entry name" value="Aldolase class I"/>
    <property type="match status" value="1"/>
</dbReference>
<evidence type="ECO:0000256" key="5">
    <source>
        <dbReference type="ARBA" id="ARBA00023014"/>
    </source>
</evidence>
<keyword evidence="5" id="KW-0411">Iron-sulfur</keyword>
<comment type="cofactor">
    <cofactor evidence="1">
        <name>[4Fe-4S] cluster</name>
        <dbReference type="ChEBI" id="CHEBI:49883"/>
    </cofactor>
</comment>
<dbReference type="GO" id="GO:0051536">
    <property type="term" value="F:iron-sulfur cluster binding"/>
    <property type="evidence" value="ECO:0007669"/>
    <property type="project" value="UniProtKB-KW"/>
</dbReference>
<dbReference type="InterPro" id="IPR007197">
    <property type="entry name" value="rSAM"/>
</dbReference>
<dbReference type="GO" id="GO:0046872">
    <property type="term" value="F:metal ion binding"/>
    <property type="evidence" value="ECO:0007669"/>
    <property type="project" value="UniProtKB-KW"/>
</dbReference>
<dbReference type="SUPFAM" id="SSF102114">
    <property type="entry name" value="Radical SAM enzymes"/>
    <property type="match status" value="1"/>
</dbReference>
<evidence type="ECO:0000256" key="4">
    <source>
        <dbReference type="ARBA" id="ARBA00023004"/>
    </source>
</evidence>
<dbReference type="SFLD" id="SFLDG01094">
    <property type="entry name" value="Uncharacterised_Radical_SAM_Su"/>
    <property type="match status" value="1"/>
</dbReference>
<dbReference type="RefSeq" id="WP_171221113.1">
    <property type="nucleotide sequence ID" value="NZ_CP121446.1"/>
</dbReference>
<keyword evidence="4" id="KW-0408">Iron</keyword>
<comment type="caution">
    <text evidence="7">The sequence shown here is derived from an EMBL/GenBank/DDBJ whole genome shotgun (WGS) entry which is preliminary data.</text>
</comment>
<sequence length="224" mass="25867">MVKSVSNITPFTLLDYPDKSACILWYAGCNMRCLYCYNPEIVFGKGKFTFSEMISFLETRRGLLDAVVFSGGECLIHKDIIEQIRLVKAMGFLVKVDTNGSKPDVLQSLIEQKLLDYVALDFKSTRESFLSITQTDLYDQFEQSVQLLFKTNIPFEIRTTYHSELLAKEEVKDMIDYLKFNEYTGTYYIQHFKNNVETIGKLPNSHTRLENHLPVNTAVKIVLR</sequence>
<feature type="domain" description="Radical SAM core" evidence="6">
    <location>
        <begin position="15"/>
        <end position="224"/>
    </location>
</feature>
<dbReference type="EMBL" id="JABEVX010000001">
    <property type="protein sequence ID" value="NNT70909.1"/>
    <property type="molecule type" value="Genomic_DNA"/>
</dbReference>
<evidence type="ECO:0000313" key="8">
    <source>
        <dbReference type="Proteomes" id="UP000536509"/>
    </source>
</evidence>